<protein>
    <submittedName>
        <fullName evidence="3">Peptidylprolyl isomerase</fullName>
        <ecNumber evidence="3">5.2.1.8</ecNumber>
    </submittedName>
</protein>
<comment type="caution">
    <text evidence="3">The sequence shown here is derived from an EMBL/GenBank/DDBJ whole genome shotgun (WGS) entry which is preliminary data.</text>
</comment>
<feature type="domain" description="PpiC" evidence="2">
    <location>
        <begin position="235"/>
        <end position="338"/>
    </location>
</feature>
<dbReference type="EMBL" id="JAHWGL010000085">
    <property type="protein sequence ID" value="MBW3130234.1"/>
    <property type="molecule type" value="Genomic_DNA"/>
</dbReference>
<dbReference type="InterPro" id="IPR050245">
    <property type="entry name" value="PrsA_foldase"/>
</dbReference>
<dbReference type="PROSITE" id="PS50198">
    <property type="entry name" value="PPIC_PPIASE_2"/>
    <property type="match status" value="2"/>
</dbReference>
<evidence type="ECO:0000313" key="4">
    <source>
        <dbReference type="Proteomes" id="UP000826188"/>
    </source>
</evidence>
<dbReference type="PROSITE" id="PS01096">
    <property type="entry name" value="PPIC_PPIASE_1"/>
    <property type="match status" value="1"/>
</dbReference>
<dbReference type="Pfam" id="PF00639">
    <property type="entry name" value="Rotamase"/>
    <property type="match status" value="2"/>
</dbReference>
<organism evidence="3 4">
    <name type="scientific">Hymenobacter profundi</name>
    <dbReference type="NCBI Taxonomy" id="1982110"/>
    <lineage>
        <taxon>Bacteria</taxon>
        <taxon>Pseudomonadati</taxon>
        <taxon>Bacteroidota</taxon>
        <taxon>Cytophagia</taxon>
        <taxon>Cytophagales</taxon>
        <taxon>Hymenobacteraceae</taxon>
        <taxon>Hymenobacter</taxon>
    </lineage>
</organism>
<dbReference type="InterPro" id="IPR023058">
    <property type="entry name" value="PPIase_PpiC_CS"/>
</dbReference>
<dbReference type="RefSeq" id="WP_219160445.1">
    <property type="nucleotide sequence ID" value="NZ_JAHWGL010000085.1"/>
</dbReference>
<gene>
    <name evidence="3" type="ORF">KYK14_16850</name>
</gene>
<accession>A0ABS6X3G1</accession>
<sequence length="765" mass="85393">MPKRILYAGAALALLAGCQSTKTTSATKQPVVETLGTHPVPASEFAYVYRKNNSTAPDFGTRAGVDEYLKLYTNFKLKVLDAEQRGLDTTQAFRRELDGYRQQLAQPYLTEKSVTDQLVREAYDRLSKEINASHILIRVAPDAAPKDTLAAYQKTQALRQRVTSGGEDFETVARQTSEDPSARENGGRLGYFTSMQMVYPFESAAYKTPVGQVSEPVRTRFGYHLIKVNDTRTAQGEIKVAHLMIRATPNMPAADSATAKKKIDELYSRLQRGENWDKLVAQFSEDAGSAPNGGEIPAFGAGRMIPSFEEVAFKLQKPGDLSRPVQTPYGWHVIKLIEKMPVPSFEAMQPTLKSKVAKDSRSELNHAAFLKRVKTENKFDENKAGKEYAFAKADTALVNGRFKHVSMPVTKGKGKPAANPTLFTINGKAYPATDFLAYVEQSQRPRPGDEPQHAMQVLYDQYVDQSLTNYERDNLESKYEDYRMLVKEYRDGILLFQLMDEKVWSKAIDDSVGLQKFFTEHQQDYQWAPRVQATVINAASPEVLEDAQQSLQVGRYQVMTDKLPKAVDFKVGSAELTSIAQASLNQLADQLLTDTTLVATEVMGHIKRGEKPALARRRAEKVVAYLTSREVPASRLRATANSKPATATVAFAQSSNNPAMLEAILNQKNPLGVKIQQRTFQQGDSKAVDQVAQRGPGTYPVQLDGRYYSVIIKEQLPAGPKKLSEARGQATSDYQNYLEQQWIEQLRTQYPVQLNQSEVDKLVTK</sequence>
<dbReference type="PANTHER" id="PTHR47245">
    <property type="entry name" value="PEPTIDYLPROLYL ISOMERASE"/>
    <property type="match status" value="1"/>
</dbReference>
<proteinExistence type="predicted"/>
<dbReference type="GO" id="GO:0003755">
    <property type="term" value="F:peptidyl-prolyl cis-trans isomerase activity"/>
    <property type="evidence" value="ECO:0007669"/>
    <property type="project" value="UniProtKB-EC"/>
</dbReference>
<keyword evidence="4" id="KW-1185">Reference proteome</keyword>
<dbReference type="Proteomes" id="UP000826188">
    <property type="component" value="Unassembled WGS sequence"/>
</dbReference>
<evidence type="ECO:0000256" key="1">
    <source>
        <dbReference type="PROSITE-ProRule" id="PRU00278"/>
    </source>
</evidence>
<dbReference type="Pfam" id="PF00691">
    <property type="entry name" value="OmpA"/>
    <property type="match status" value="1"/>
</dbReference>
<dbReference type="PANTHER" id="PTHR47245:SF2">
    <property type="entry name" value="PEPTIDYL-PROLYL CIS-TRANS ISOMERASE HP_0175-RELATED"/>
    <property type="match status" value="1"/>
</dbReference>
<keyword evidence="1 3" id="KW-0413">Isomerase</keyword>
<keyword evidence="1" id="KW-0697">Rotamase</keyword>
<dbReference type="InterPro" id="IPR000297">
    <property type="entry name" value="PPIase_PpiC"/>
</dbReference>
<dbReference type="PROSITE" id="PS51257">
    <property type="entry name" value="PROKAR_LIPOPROTEIN"/>
    <property type="match status" value="1"/>
</dbReference>
<dbReference type="InterPro" id="IPR006665">
    <property type="entry name" value="OmpA-like"/>
</dbReference>
<evidence type="ECO:0000313" key="3">
    <source>
        <dbReference type="EMBL" id="MBW3130234.1"/>
    </source>
</evidence>
<dbReference type="EC" id="5.2.1.8" evidence="3"/>
<name>A0ABS6X3G1_9BACT</name>
<feature type="domain" description="PpiC" evidence="2">
    <location>
        <begin position="127"/>
        <end position="230"/>
    </location>
</feature>
<reference evidence="3 4" key="1">
    <citation type="submission" date="2021-07" db="EMBL/GenBank/DDBJ databases">
        <title>Hymenobacter profundi sp. nov., isolated from deep-sea water.</title>
        <authorList>
            <person name="Kim M.K."/>
        </authorList>
    </citation>
    <scope>NUCLEOTIDE SEQUENCE [LARGE SCALE GENOMIC DNA]</scope>
    <source>
        <strain evidence="3 4">M2</strain>
    </source>
</reference>
<evidence type="ECO:0000259" key="2">
    <source>
        <dbReference type="PROSITE" id="PS50198"/>
    </source>
</evidence>